<keyword evidence="5" id="KW-0539">Nucleus</keyword>
<proteinExistence type="evidence at transcript level"/>
<gene>
    <name evidence="8" type="primary">DAL18</name>
</gene>
<dbReference type="CDD" id="cd00265">
    <property type="entry name" value="MADS_MEF2_like"/>
    <property type="match status" value="1"/>
</dbReference>
<dbReference type="PROSITE" id="PS50066">
    <property type="entry name" value="MADS_BOX_2"/>
    <property type="match status" value="1"/>
</dbReference>
<dbReference type="SMART" id="SM00432">
    <property type="entry name" value="MADS"/>
    <property type="match status" value="1"/>
</dbReference>
<dbReference type="EMBL" id="KC516777">
    <property type="protein sequence ID" value="AHB12494.1"/>
    <property type="molecule type" value="mRNA"/>
</dbReference>
<evidence type="ECO:0000256" key="3">
    <source>
        <dbReference type="ARBA" id="ARBA00023125"/>
    </source>
</evidence>
<dbReference type="InterPro" id="IPR033896">
    <property type="entry name" value="MEF2-like_N"/>
</dbReference>
<dbReference type="PANTHER" id="PTHR48019">
    <property type="entry name" value="SERUM RESPONSE FACTOR HOMOLOG"/>
    <property type="match status" value="1"/>
</dbReference>
<accession>A0A0A7A5S0</accession>
<dbReference type="PRINTS" id="PR00404">
    <property type="entry name" value="MADSDOMAIN"/>
</dbReference>
<dbReference type="Pfam" id="PF01486">
    <property type="entry name" value="K-box"/>
    <property type="match status" value="1"/>
</dbReference>
<sequence length="246" mass="28024">GRGKVQIKKIENTTSRQVTFCKRKNGLLKKASELSLLCDAEVALLIFSNIGRLYEFANNSVKATIEKYIKTNEENMQPAGDLTECNHWQKETRKLKQQRNILNDSIRQLMGECLDSLSMKELEQIEICLQKGISSVRSKKNEMQLGEIENLRRRECLLLAENRFLRSKIEDYEGFSGKSDQLEASFSHLDMQNFLQQNTVGEASSSHLDMQNFLQENTVGEAEQHSQTSSVVIQTALQLGYVVLSI</sequence>
<comment type="subcellular location">
    <subcellularLocation>
        <location evidence="1">Nucleus</location>
    </subcellularLocation>
</comment>
<dbReference type="AlphaFoldDB" id="A0A0A7A5S0"/>
<feature type="domain" description="K-box" evidence="7">
    <location>
        <begin position="85"/>
        <end position="175"/>
    </location>
</feature>
<keyword evidence="2" id="KW-0805">Transcription regulation</keyword>
<evidence type="ECO:0000256" key="1">
    <source>
        <dbReference type="ARBA" id="ARBA00004123"/>
    </source>
</evidence>
<evidence type="ECO:0000259" key="6">
    <source>
        <dbReference type="PROSITE" id="PS50066"/>
    </source>
</evidence>
<dbReference type="GO" id="GO:0099402">
    <property type="term" value="P:plant organ development"/>
    <property type="evidence" value="ECO:0007669"/>
    <property type="project" value="UniProtKB-ARBA"/>
</dbReference>
<dbReference type="InterPro" id="IPR036879">
    <property type="entry name" value="TF_MADSbox_sf"/>
</dbReference>
<dbReference type="Pfam" id="PF00319">
    <property type="entry name" value="SRF-TF"/>
    <property type="match status" value="1"/>
</dbReference>
<feature type="domain" description="MADS-box" evidence="6">
    <location>
        <begin position="1"/>
        <end position="60"/>
    </location>
</feature>
<dbReference type="PROSITE" id="PS00350">
    <property type="entry name" value="MADS_BOX_1"/>
    <property type="match status" value="1"/>
</dbReference>
<keyword evidence="4" id="KW-0804">Transcription</keyword>
<dbReference type="Gene3D" id="3.40.1810.10">
    <property type="entry name" value="Transcription factor, MADS-box"/>
    <property type="match status" value="1"/>
</dbReference>
<evidence type="ECO:0000313" key="8">
    <source>
        <dbReference type="EMBL" id="AHB12494.1"/>
    </source>
</evidence>
<evidence type="ECO:0000256" key="5">
    <source>
        <dbReference type="ARBA" id="ARBA00023242"/>
    </source>
</evidence>
<evidence type="ECO:0000256" key="2">
    <source>
        <dbReference type="ARBA" id="ARBA00023015"/>
    </source>
</evidence>
<dbReference type="GO" id="GO:0005634">
    <property type="term" value="C:nucleus"/>
    <property type="evidence" value="ECO:0007669"/>
    <property type="project" value="UniProtKB-SubCell"/>
</dbReference>
<dbReference type="InterPro" id="IPR002487">
    <property type="entry name" value="TF_Kbox"/>
</dbReference>
<dbReference type="InterPro" id="IPR050142">
    <property type="entry name" value="MADS-box/MEF2_TF"/>
</dbReference>
<dbReference type="SUPFAM" id="SSF55455">
    <property type="entry name" value="SRF-like"/>
    <property type="match status" value="1"/>
</dbReference>
<dbReference type="FunFam" id="3.40.1810.10:FF:000030">
    <property type="entry name" value="Agamous-like MADS-box protein AGL13"/>
    <property type="match status" value="1"/>
</dbReference>
<organism evidence="8">
    <name type="scientific">Picea abies</name>
    <name type="common">Norway spruce</name>
    <name type="synonym">Picea excelsa</name>
    <dbReference type="NCBI Taxonomy" id="3329"/>
    <lineage>
        <taxon>Eukaryota</taxon>
        <taxon>Viridiplantae</taxon>
        <taxon>Streptophyta</taxon>
        <taxon>Embryophyta</taxon>
        <taxon>Tracheophyta</taxon>
        <taxon>Spermatophyta</taxon>
        <taxon>Pinopsida</taxon>
        <taxon>Pinidae</taxon>
        <taxon>Conifers I</taxon>
        <taxon>Pinales</taxon>
        <taxon>Pinaceae</taxon>
        <taxon>Picea</taxon>
    </lineage>
</organism>
<reference evidence="8" key="1">
    <citation type="submission" date="2013-01" db="EMBL/GenBank/DDBJ databases">
        <authorList>
            <person name="Tandre K."/>
        </authorList>
    </citation>
    <scope>NUCLEOTIDE SEQUENCE</scope>
    <source>
        <tissue evidence="8">Female cone</tissue>
    </source>
</reference>
<keyword evidence="3" id="KW-0238">DNA-binding</keyword>
<feature type="non-terminal residue" evidence="8">
    <location>
        <position position="1"/>
    </location>
</feature>
<protein>
    <submittedName>
        <fullName evidence="8">MADS-box protein</fullName>
    </submittedName>
</protein>
<dbReference type="GO" id="GO:0000977">
    <property type="term" value="F:RNA polymerase II transcription regulatory region sequence-specific DNA binding"/>
    <property type="evidence" value="ECO:0007669"/>
    <property type="project" value="InterPro"/>
</dbReference>
<evidence type="ECO:0000259" key="7">
    <source>
        <dbReference type="PROSITE" id="PS51297"/>
    </source>
</evidence>
<dbReference type="PROSITE" id="PS51297">
    <property type="entry name" value="K_BOX"/>
    <property type="match status" value="1"/>
</dbReference>
<evidence type="ECO:0000256" key="4">
    <source>
        <dbReference type="ARBA" id="ARBA00023163"/>
    </source>
</evidence>
<dbReference type="InterPro" id="IPR002100">
    <property type="entry name" value="TF_MADSbox"/>
</dbReference>
<dbReference type="GO" id="GO:0046983">
    <property type="term" value="F:protein dimerization activity"/>
    <property type="evidence" value="ECO:0007669"/>
    <property type="project" value="InterPro"/>
</dbReference>
<name>A0A0A7A5S0_PICAB</name>
<dbReference type="GO" id="GO:0003700">
    <property type="term" value="F:DNA-binding transcription factor activity"/>
    <property type="evidence" value="ECO:0007669"/>
    <property type="project" value="InterPro"/>
</dbReference>
<dbReference type="GO" id="GO:0045944">
    <property type="term" value="P:positive regulation of transcription by RNA polymerase II"/>
    <property type="evidence" value="ECO:0007669"/>
    <property type="project" value="InterPro"/>
</dbReference>